<feature type="transmembrane region" description="Helical" evidence="1">
    <location>
        <begin position="551"/>
        <end position="572"/>
    </location>
</feature>
<organism evidence="3 5">
    <name type="scientific">Smittium culicis</name>
    <dbReference type="NCBI Taxonomy" id="133412"/>
    <lineage>
        <taxon>Eukaryota</taxon>
        <taxon>Fungi</taxon>
        <taxon>Fungi incertae sedis</taxon>
        <taxon>Zoopagomycota</taxon>
        <taxon>Kickxellomycotina</taxon>
        <taxon>Harpellomycetes</taxon>
        <taxon>Harpellales</taxon>
        <taxon>Legeriomycetaceae</taxon>
        <taxon>Smittium</taxon>
    </lineage>
</organism>
<feature type="signal peptide" evidence="2">
    <location>
        <begin position="1"/>
        <end position="19"/>
    </location>
</feature>
<keyword evidence="1" id="KW-0472">Membrane</keyword>
<keyword evidence="2" id="KW-0732">Signal</keyword>
<protein>
    <submittedName>
        <fullName evidence="3">Uncharacterized protein</fullName>
    </submittedName>
</protein>
<accession>A0A1R1X6I3</accession>
<name>A0A1R1X6I3_9FUNG</name>
<dbReference type="OrthoDB" id="5585044at2759"/>
<dbReference type="EMBL" id="LSSN01005091">
    <property type="protein sequence ID" value="OMJ10246.1"/>
    <property type="molecule type" value="Genomic_DNA"/>
</dbReference>
<gene>
    <name evidence="3" type="ORF">AYI70_g10442</name>
    <name evidence="4" type="ORF">AYI70_g4906</name>
</gene>
<feature type="chain" id="PRO_5015068998" evidence="2">
    <location>
        <begin position="20"/>
        <end position="574"/>
    </location>
</feature>
<keyword evidence="5" id="KW-1185">Reference proteome</keyword>
<sequence>MINYTRIISVVLVLAYAKANEYGQNYESNGYEPYHGMESNEGYAMGNLYGNSGSIKSDNTELFENESNLNEFDQDKIFTPQENFKALDANDLSPNSGGFSVNGMSENRLLENFNAQNNQISGVNFEKNSLLKENDISPESLGNLNKLDSFNQDNKVLCDGNCGSRRFRLARMLNARHPGDDNFNGAPTSFYPGYYARRRYLQFRESRDRNEYARNSESEINEGRLNVPEYRGNEKAVVTNFVRILKLIPSTMDYNNPSTECKYSNMVYPALVYRDIEAPLKQLSAAGKTGNPDALKYAIKSGLIGLEKGPKRVVEFFKIFNGLMVQHRNALIKQLSVGSEEIKNIDTLNRKLSIYIKSFSGNENDFADFIKTLFMYFKKSKKARDGFSDTINLVISASGQARLRQACDRYSPLEVSIKKLLETLTSIHGCQENNDFDYKGKFIGNIIDSAIKGERDSINDFISVVVDFANNNIDLFRNDVLFLIYAAQSYIEKFSSGLQNVYFALSGDTDRLTNVINSINRKIKKHKAITIYILKLYKNHYNLSFISIYEVFMRFVSAYFVVLCVFFIPFCCCC</sequence>
<keyword evidence="1" id="KW-0812">Transmembrane</keyword>
<evidence type="ECO:0000313" key="3">
    <source>
        <dbReference type="EMBL" id="OMJ10246.1"/>
    </source>
</evidence>
<evidence type="ECO:0000256" key="1">
    <source>
        <dbReference type="SAM" id="Phobius"/>
    </source>
</evidence>
<dbReference type="AlphaFoldDB" id="A0A1R1X6I3"/>
<evidence type="ECO:0000256" key="2">
    <source>
        <dbReference type="SAM" id="SignalP"/>
    </source>
</evidence>
<evidence type="ECO:0000313" key="4">
    <source>
        <dbReference type="EMBL" id="OMJ19145.1"/>
    </source>
</evidence>
<dbReference type="Proteomes" id="UP000187283">
    <property type="component" value="Unassembled WGS sequence"/>
</dbReference>
<keyword evidence="1" id="KW-1133">Transmembrane helix</keyword>
<comment type="caution">
    <text evidence="3">The sequence shown here is derived from an EMBL/GenBank/DDBJ whole genome shotgun (WGS) entry which is preliminary data.</text>
</comment>
<reference evidence="3 5" key="1">
    <citation type="submission" date="2017-01" db="EMBL/GenBank/DDBJ databases">
        <authorList>
            <person name="Mah S.A."/>
            <person name="Swanson W.J."/>
            <person name="Moy G.W."/>
            <person name="Vacquier V.D."/>
        </authorList>
    </citation>
    <scope>NUCLEOTIDE SEQUENCE [LARGE SCALE GENOMIC DNA]</scope>
    <source>
        <strain evidence="3 5">GSMNP</strain>
    </source>
</reference>
<evidence type="ECO:0000313" key="5">
    <source>
        <dbReference type="Proteomes" id="UP000187283"/>
    </source>
</evidence>
<proteinExistence type="predicted"/>
<dbReference type="EMBL" id="LSSN01001568">
    <property type="protein sequence ID" value="OMJ19145.1"/>
    <property type="molecule type" value="Genomic_DNA"/>
</dbReference>